<accession>A0A7S2P039</accession>
<keyword evidence="2" id="KW-0520">NAD</keyword>
<dbReference type="Pfam" id="PF02826">
    <property type="entry name" value="2-Hacid_dh_C"/>
    <property type="match status" value="1"/>
</dbReference>
<organism evidence="4">
    <name type="scientific">Zooxanthella nutricula</name>
    <dbReference type="NCBI Taxonomy" id="1333877"/>
    <lineage>
        <taxon>Eukaryota</taxon>
        <taxon>Sar</taxon>
        <taxon>Alveolata</taxon>
        <taxon>Dinophyceae</taxon>
        <taxon>Peridiniales</taxon>
        <taxon>Peridiniales incertae sedis</taxon>
        <taxon>Zooxanthella</taxon>
    </lineage>
</organism>
<keyword evidence="1" id="KW-0560">Oxidoreductase</keyword>
<dbReference type="PANTHER" id="PTHR43333">
    <property type="entry name" value="2-HACID_DH_C DOMAIN-CONTAINING PROTEIN"/>
    <property type="match status" value="1"/>
</dbReference>
<evidence type="ECO:0000313" key="4">
    <source>
        <dbReference type="EMBL" id="CAD9568111.1"/>
    </source>
</evidence>
<dbReference type="GO" id="GO:0016491">
    <property type="term" value="F:oxidoreductase activity"/>
    <property type="evidence" value="ECO:0007669"/>
    <property type="project" value="UniProtKB-KW"/>
</dbReference>
<dbReference type="SUPFAM" id="SSF51735">
    <property type="entry name" value="NAD(P)-binding Rossmann-fold domains"/>
    <property type="match status" value="1"/>
</dbReference>
<feature type="domain" description="D-isomer specific 2-hydroxyacid dehydrogenase NAD-binding" evidence="3">
    <location>
        <begin position="1"/>
        <end position="179"/>
    </location>
</feature>
<evidence type="ECO:0000259" key="3">
    <source>
        <dbReference type="Pfam" id="PF02826"/>
    </source>
</evidence>
<evidence type="ECO:0000256" key="2">
    <source>
        <dbReference type="ARBA" id="ARBA00023027"/>
    </source>
</evidence>
<dbReference type="Gene3D" id="3.40.50.720">
    <property type="entry name" value="NAD(P)-binding Rossmann-like Domain"/>
    <property type="match status" value="1"/>
</dbReference>
<protein>
    <recommendedName>
        <fullName evidence="3">D-isomer specific 2-hydroxyacid dehydrogenase NAD-binding domain-containing protein</fullName>
    </recommendedName>
</protein>
<sequence>MLHFNKQIPRLQANRKRKTWDKFIMNELHGQTVGFIGFGDIAQATARLCKAFGMRVMALRNTRGLPGNDLADVVCYASDQADGAAKREVFAESDYVVCSLPGTPSTYHACGEAEFAKMKASGVFISLGRGSCVDEAALIKVLQSSQIGGAALDVFETEPLPAESALWACENLLLSPHNADLTAQYMESTWEVFLEKLAAYSAPGFAGFDDVVDISKGY</sequence>
<proteinExistence type="predicted"/>
<reference evidence="4" key="1">
    <citation type="submission" date="2021-01" db="EMBL/GenBank/DDBJ databases">
        <authorList>
            <person name="Corre E."/>
            <person name="Pelletier E."/>
            <person name="Niang G."/>
            <person name="Scheremetjew M."/>
            <person name="Finn R."/>
            <person name="Kale V."/>
            <person name="Holt S."/>
            <person name="Cochrane G."/>
            <person name="Meng A."/>
            <person name="Brown T."/>
            <person name="Cohen L."/>
        </authorList>
    </citation>
    <scope>NUCLEOTIDE SEQUENCE</scope>
    <source>
        <strain evidence="4">RCC3387</strain>
    </source>
</reference>
<gene>
    <name evidence="4" type="ORF">BRAN1462_LOCUS27095</name>
</gene>
<dbReference type="GO" id="GO:0051287">
    <property type="term" value="F:NAD binding"/>
    <property type="evidence" value="ECO:0007669"/>
    <property type="project" value="InterPro"/>
</dbReference>
<evidence type="ECO:0000256" key="1">
    <source>
        <dbReference type="ARBA" id="ARBA00023002"/>
    </source>
</evidence>
<dbReference type="AlphaFoldDB" id="A0A7S2P039"/>
<dbReference type="InterPro" id="IPR006140">
    <property type="entry name" value="D-isomer_DH_NAD-bd"/>
</dbReference>
<name>A0A7S2P039_9DINO</name>
<dbReference type="EMBL" id="HBGW01042770">
    <property type="protein sequence ID" value="CAD9568111.1"/>
    <property type="molecule type" value="Transcribed_RNA"/>
</dbReference>
<dbReference type="PANTHER" id="PTHR43333:SF1">
    <property type="entry name" value="D-ISOMER SPECIFIC 2-HYDROXYACID DEHYDROGENASE NAD-BINDING DOMAIN-CONTAINING PROTEIN"/>
    <property type="match status" value="1"/>
</dbReference>
<dbReference type="InterPro" id="IPR036291">
    <property type="entry name" value="NAD(P)-bd_dom_sf"/>
</dbReference>